<protein>
    <submittedName>
        <fullName evidence="5">Putative N-acetyltransferase YsnE</fullName>
        <ecNumber evidence="5">2.3.1.-</ecNumber>
    </submittedName>
    <submittedName>
        <fullName evidence="4">Putative acetyltransferase</fullName>
    </submittedName>
</protein>
<dbReference type="PANTHER" id="PTHR43877">
    <property type="entry name" value="AMINOALKYLPHOSPHONATE N-ACETYLTRANSFERASE-RELATED-RELATED"/>
    <property type="match status" value="1"/>
</dbReference>
<evidence type="ECO:0000313" key="6">
    <source>
        <dbReference type="Proteomes" id="UP000193495"/>
    </source>
</evidence>
<dbReference type="Proteomes" id="UP000193495">
    <property type="component" value="Unassembled WGS sequence"/>
</dbReference>
<evidence type="ECO:0000256" key="2">
    <source>
        <dbReference type="ARBA" id="ARBA00023315"/>
    </source>
</evidence>
<feature type="domain" description="N-acetyltransferase" evidence="3">
    <location>
        <begin position="3"/>
        <end position="150"/>
    </location>
</feature>
<dbReference type="InterPro" id="IPR050832">
    <property type="entry name" value="Bact_Acetyltransf"/>
</dbReference>
<keyword evidence="1 5" id="KW-0808">Transferase</keyword>
<sequence>MSVTVKRARATDPGPRALIEASQALMRSLYPPEENHFLPIEALDAADIRFFAAYEDDAPLGCGALHVKPGYGELKSVFVAEAARGRGVGALLLDRLERTARDEALPLIRLETGDKLAAAHRLYARHGFAVRGPFGDYAENGSSVFMEKRL</sequence>
<dbReference type="InterPro" id="IPR016181">
    <property type="entry name" value="Acyl_CoA_acyltransferase"/>
</dbReference>
<keyword evidence="7" id="KW-1185">Reference proteome</keyword>
<dbReference type="EMBL" id="PYGB01000001">
    <property type="protein sequence ID" value="PSK88201.1"/>
    <property type="molecule type" value="Genomic_DNA"/>
</dbReference>
<dbReference type="EMBL" id="FWFY01000002">
    <property type="protein sequence ID" value="SLN28622.1"/>
    <property type="molecule type" value="Genomic_DNA"/>
</dbReference>
<dbReference type="RefSeq" id="WP_242665505.1">
    <property type="nucleotide sequence ID" value="NZ_FWFY01000002.1"/>
</dbReference>
<dbReference type="PANTHER" id="PTHR43877:SF5">
    <property type="entry name" value="BLL8307 PROTEIN"/>
    <property type="match status" value="1"/>
</dbReference>
<accession>A0A1X6YQU6</accession>
<evidence type="ECO:0000313" key="7">
    <source>
        <dbReference type="Proteomes" id="UP000240624"/>
    </source>
</evidence>
<dbReference type="Gene3D" id="3.40.630.30">
    <property type="match status" value="1"/>
</dbReference>
<dbReference type="Pfam" id="PF00583">
    <property type="entry name" value="Acetyltransf_1"/>
    <property type="match status" value="1"/>
</dbReference>
<dbReference type="AlphaFoldDB" id="A0A1X6YQU6"/>
<proteinExistence type="predicted"/>
<gene>
    <name evidence="5" type="primary">ysnE</name>
    <name evidence="4" type="ORF">CLV79_10133</name>
    <name evidence="5" type="ORF">LOS8367_01053</name>
</gene>
<dbReference type="CDD" id="cd04301">
    <property type="entry name" value="NAT_SF"/>
    <property type="match status" value="1"/>
</dbReference>
<organism evidence="5 6">
    <name type="scientific">Limimaricola soesokkakensis</name>
    <dbReference type="NCBI Taxonomy" id="1343159"/>
    <lineage>
        <taxon>Bacteria</taxon>
        <taxon>Pseudomonadati</taxon>
        <taxon>Pseudomonadota</taxon>
        <taxon>Alphaproteobacteria</taxon>
        <taxon>Rhodobacterales</taxon>
        <taxon>Paracoccaceae</taxon>
        <taxon>Limimaricola</taxon>
    </lineage>
</organism>
<dbReference type="EC" id="2.3.1.-" evidence="5"/>
<evidence type="ECO:0000259" key="3">
    <source>
        <dbReference type="PROSITE" id="PS51186"/>
    </source>
</evidence>
<keyword evidence="2 5" id="KW-0012">Acyltransferase</keyword>
<dbReference type="Proteomes" id="UP000240624">
    <property type="component" value="Unassembled WGS sequence"/>
</dbReference>
<dbReference type="PROSITE" id="PS51186">
    <property type="entry name" value="GNAT"/>
    <property type="match status" value="1"/>
</dbReference>
<name>A0A1X6YQU6_9RHOB</name>
<evidence type="ECO:0000313" key="5">
    <source>
        <dbReference type="EMBL" id="SLN28622.1"/>
    </source>
</evidence>
<evidence type="ECO:0000313" key="4">
    <source>
        <dbReference type="EMBL" id="PSK88201.1"/>
    </source>
</evidence>
<reference evidence="4 7" key="2">
    <citation type="submission" date="2018-03" db="EMBL/GenBank/DDBJ databases">
        <title>Genomic Encyclopedia of Archaeal and Bacterial Type Strains, Phase II (KMG-II): from individual species to whole genera.</title>
        <authorList>
            <person name="Goeker M."/>
        </authorList>
    </citation>
    <scope>NUCLEOTIDE SEQUENCE [LARGE SCALE GENOMIC DNA]</scope>
    <source>
        <strain evidence="4 7">DSM 29956</strain>
    </source>
</reference>
<dbReference type="GO" id="GO:0016747">
    <property type="term" value="F:acyltransferase activity, transferring groups other than amino-acyl groups"/>
    <property type="evidence" value="ECO:0007669"/>
    <property type="project" value="InterPro"/>
</dbReference>
<dbReference type="SUPFAM" id="SSF55729">
    <property type="entry name" value="Acyl-CoA N-acyltransferases (Nat)"/>
    <property type="match status" value="1"/>
</dbReference>
<evidence type="ECO:0000256" key="1">
    <source>
        <dbReference type="ARBA" id="ARBA00022679"/>
    </source>
</evidence>
<dbReference type="InterPro" id="IPR000182">
    <property type="entry name" value="GNAT_dom"/>
</dbReference>
<reference evidence="5 6" key="1">
    <citation type="submission" date="2017-03" db="EMBL/GenBank/DDBJ databases">
        <authorList>
            <person name="Afonso C.L."/>
            <person name="Miller P.J."/>
            <person name="Scott M.A."/>
            <person name="Spackman E."/>
            <person name="Goraichik I."/>
            <person name="Dimitrov K.M."/>
            <person name="Suarez D.L."/>
            <person name="Swayne D.E."/>
        </authorList>
    </citation>
    <scope>NUCLEOTIDE SEQUENCE [LARGE SCALE GENOMIC DNA]</scope>
    <source>
        <strain evidence="5 6">CECT 8367</strain>
    </source>
</reference>